<dbReference type="EMBL" id="CAXHTB010000009">
    <property type="protein sequence ID" value="CAL0312569.1"/>
    <property type="molecule type" value="Genomic_DNA"/>
</dbReference>
<dbReference type="Pfam" id="PF10382">
    <property type="entry name" value="ZGRF1-like_N"/>
    <property type="match status" value="3"/>
</dbReference>
<dbReference type="AlphaFoldDB" id="A0AAV1WU72"/>
<dbReference type="InterPro" id="IPR018838">
    <property type="entry name" value="ZGRF1-like_N"/>
</dbReference>
<reference evidence="3 4" key="1">
    <citation type="submission" date="2024-03" db="EMBL/GenBank/DDBJ databases">
        <authorList>
            <person name="Martinez-Hernandez J."/>
        </authorList>
    </citation>
    <scope>NUCLEOTIDE SEQUENCE [LARGE SCALE GENOMIC DNA]</scope>
</reference>
<feature type="domain" description="5'-3' DNA helicase ZGRF1-like N-terminal" evidence="2">
    <location>
        <begin position="265"/>
        <end position="343"/>
    </location>
</feature>
<organism evidence="3 4">
    <name type="scientific">Lupinus luteus</name>
    <name type="common">European yellow lupine</name>
    <dbReference type="NCBI Taxonomy" id="3873"/>
    <lineage>
        <taxon>Eukaryota</taxon>
        <taxon>Viridiplantae</taxon>
        <taxon>Streptophyta</taxon>
        <taxon>Embryophyta</taxon>
        <taxon>Tracheophyta</taxon>
        <taxon>Spermatophyta</taxon>
        <taxon>Magnoliopsida</taxon>
        <taxon>eudicotyledons</taxon>
        <taxon>Gunneridae</taxon>
        <taxon>Pentapetalae</taxon>
        <taxon>rosids</taxon>
        <taxon>fabids</taxon>
        <taxon>Fabales</taxon>
        <taxon>Fabaceae</taxon>
        <taxon>Papilionoideae</taxon>
        <taxon>50 kb inversion clade</taxon>
        <taxon>genistoids sensu lato</taxon>
        <taxon>core genistoids</taxon>
        <taxon>Genisteae</taxon>
        <taxon>Lupinus</taxon>
    </lineage>
</organism>
<proteinExistence type="predicted"/>
<name>A0AAV1WU72_LUPLU</name>
<dbReference type="InterPro" id="IPR052800">
    <property type="entry name" value="DNA_Repair_Helicase_ZGRF1"/>
</dbReference>
<gene>
    <name evidence="3" type="ORF">LLUT_LOCUS13629</name>
</gene>
<dbReference type="GO" id="GO:0005634">
    <property type="term" value="C:nucleus"/>
    <property type="evidence" value="ECO:0007669"/>
    <property type="project" value="TreeGrafter"/>
</dbReference>
<keyword evidence="4" id="KW-1185">Reference proteome</keyword>
<evidence type="ECO:0000313" key="4">
    <source>
        <dbReference type="Proteomes" id="UP001497480"/>
    </source>
</evidence>
<protein>
    <recommendedName>
        <fullName evidence="2">5'-3' DNA helicase ZGRF1-like N-terminal domain-containing protein</fullName>
    </recommendedName>
</protein>
<sequence>MGDSKRWTVTYTKHLKQKRKVYQDGFLQLHVSTNKVMLYDECEKLLVCRALKKEESVTSGETLELNGYLVDIGVPEGHNNLQSDSNLDHRKHNIGSRFKTPCKDTKLNSKENSAQPRRPISPSHKIIKEFKKRELLKYASPKISPETTKSSTTEYQVLYTTQVTQKAKKYHDGFLRLVIRGSHAEQVMLFDASMKLLGSRFLKKDDIIKPGESIAFDAYLIDIGERQIPASSVEGNNLTGVERMENDRQQSSLDTDTHATVGKSEWQVSYTAQLTQKAKKYHDGVLQLEFCGSHGRQVVLYDLSKRPLERRFLKRDEVIRAGESVRFDGHLVDVGEPEGSHESSVNLNEQGTGNRVIGRRKLRQGLNDRLKVFPSVASGQSPSKPCLGQDADMNSLLTMEEKKSNRIVLPIKPSCDGSFGQDAGLNSPFIMEEKKSNQIVPPIKPLRDASQILSFLQGPMPQKTYVTEHAGTFQFTENIKMYNQPNEDKEAQTNMSEADTGLSILSSSHHSCLNSSEDKSAEELSCKTESFPSFDLGF</sequence>
<dbReference type="GO" id="GO:0035861">
    <property type="term" value="C:site of double-strand break"/>
    <property type="evidence" value="ECO:0007669"/>
    <property type="project" value="TreeGrafter"/>
</dbReference>
<feature type="region of interest" description="Disordered" evidence="1">
    <location>
        <begin position="508"/>
        <end position="538"/>
    </location>
</feature>
<evidence type="ECO:0000256" key="1">
    <source>
        <dbReference type="SAM" id="MobiDB-lite"/>
    </source>
</evidence>
<feature type="compositionally biased region" description="Basic and acidic residues" evidence="1">
    <location>
        <begin position="516"/>
        <end position="526"/>
    </location>
</feature>
<dbReference type="PANTHER" id="PTHR28535:SF1">
    <property type="entry name" value="PROTEIN ZGRF1"/>
    <property type="match status" value="1"/>
</dbReference>
<accession>A0AAV1WU72</accession>
<dbReference type="PANTHER" id="PTHR28535">
    <property type="entry name" value="ZINC FINGER GRF-TYPE CONTAINING 1"/>
    <property type="match status" value="1"/>
</dbReference>
<dbReference type="GO" id="GO:0006302">
    <property type="term" value="P:double-strand break repair"/>
    <property type="evidence" value="ECO:0007669"/>
    <property type="project" value="TreeGrafter"/>
</dbReference>
<evidence type="ECO:0000313" key="3">
    <source>
        <dbReference type="EMBL" id="CAL0312569.1"/>
    </source>
</evidence>
<feature type="domain" description="5'-3' DNA helicase ZGRF1-like N-terminal" evidence="2">
    <location>
        <begin position="153"/>
        <end position="226"/>
    </location>
</feature>
<dbReference type="Proteomes" id="UP001497480">
    <property type="component" value="Unassembled WGS sequence"/>
</dbReference>
<comment type="caution">
    <text evidence="3">The sequence shown here is derived from an EMBL/GenBank/DDBJ whole genome shotgun (WGS) entry which is preliminary data.</text>
</comment>
<feature type="region of interest" description="Disordered" evidence="1">
    <location>
        <begin position="80"/>
        <end position="120"/>
    </location>
</feature>
<evidence type="ECO:0000259" key="2">
    <source>
        <dbReference type="Pfam" id="PF10382"/>
    </source>
</evidence>
<feature type="domain" description="5'-3' DNA helicase ZGRF1-like N-terminal" evidence="2">
    <location>
        <begin position="6"/>
        <end position="73"/>
    </location>
</feature>